<feature type="transmembrane region" description="Helical" evidence="1">
    <location>
        <begin position="64"/>
        <end position="90"/>
    </location>
</feature>
<dbReference type="AlphaFoldDB" id="A0A7R9DPA6"/>
<evidence type="ECO:0000256" key="1">
    <source>
        <dbReference type="SAM" id="Phobius"/>
    </source>
</evidence>
<name>A0A7R9DPA6_TIMPO</name>
<keyword evidence="1" id="KW-0812">Transmembrane</keyword>
<proteinExistence type="predicted"/>
<accession>A0A7R9DPA6</accession>
<reference evidence="2" key="1">
    <citation type="submission" date="2020-11" db="EMBL/GenBank/DDBJ databases">
        <authorList>
            <person name="Tran Van P."/>
        </authorList>
    </citation>
    <scope>NUCLEOTIDE SEQUENCE</scope>
</reference>
<gene>
    <name evidence="2" type="ORF">TPSB3V08_LOCUS12336</name>
</gene>
<dbReference type="EMBL" id="OD016696">
    <property type="protein sequence ID" value="CAD7418342.1"/>
    <property type="molecule type" value="Genomic_DNA"/>
</dbReference>
<keyword evidence="1" id="KW-1133">Transmembrane helix</keyword>
<sequence length="174" mass="19450">MRIQCDWQKSHNNLLSELGLDNPRECPRAFDPSDKIFCCSKDGGNSIYCCGASEFGKAGWIGSLGIVIIAAGAVFMMLVCCMCCICCPCCPLYKRRHRGTVYGSMYLTICGTHSHSTLLSLDREGHSSHFTPLSLDREEHSPQYTAVTGQRGTQSTLHCCHWTERNRDLRLMSF</sequence>
<keyword evidence="1" id="KW-0472">Membrane</keyword>
<protein>
    <submittedName>
        <fullName evidence="2">Uncharacterized protein</fullName>
    </submittedName>
</protein>
<organism evidence="2">
    <name type="scientific">Timema poppense</name>
    <name type="common">Walking stick</name>
    <dbReference type="NCBI Taxonomy" id="170557"/>
    <lineage>
        <taxon>Eukaryota</taxon>
        <taxon>Metazoa</taxon>
        <taxon>Ecdysozoa</taxon>
        <taxon>Arthropoda</taxon>
        <taxon>Hexapoda</taxon>
        <taxon>Insecta</taxon>
        <taxon>Pterygota</taxon>
        <taxon>Neoptera</taxon>
        <taxon>Polyneoptera</taxon>
        <taxon>Phasmatodea</taxon>
        <taxon>Timematodea</taxon>
        <taxon>Timematoidea</taxon>
        <taxon>Timematidae</taxon>
        <taxon>Timema</taxon>
    </lineage>
</organism>
<evidence type="ECO:0000313" key="2">
    <source>
        <dbReference type="EMBL" id="CAD7418342.1"/>
    </source>
</evidence>